<dbReference type="Pfam" id="PF20789">
    <property type="entry name" value="4HBT_3C"/>
    <property type="match status" value="1"/>
</dbReference>
<dbReference type="InterPro" id="IPR049449">
    <property type="entry name" value="TesB_ACOT8-like_N"/>
</dbReference>
<sequence>MAYFERLGPETFRPTPHVGGAWNLEEQHIAPALGLLVHAVEGDRDVRRDDCLVIGRLSYDILGTVPLAPCDVAVTVLRGGRTIELVEAVLSHADRAIVRLRAWLMRSAESATDVGTSLRPIEPPEAFEAWDPSTLWPGGFIASTEVRRKYVEPGRAVSWVRTALPLVDGEQASTLASVAGLLDIANGLAVRANPREVAYPNLDLTAHLFRQPASRWIGFDTSVSFGPAGIGLTSSTLHDLSGPIGTQAQVLTIRPL</sequence>
<feature type="domain" description="Acyl-CoA thioesterase-like N-terminal HotDog" evidence="1">
    <location>
        <begin position="25"/>
        <end position="104"/>
    </location>
</feature>
<dbReference type="EMBL" id="QJSP01000009">
    <property type="protein sequence ID" value="PYE15922.1"/>
    <property type="molecule type" value="Genomic_DNA"/>
</dbReference>
<dbReference type="OrthoDB" id="1413770at2"/>
<proteinExistence type="predicted"/>
<dbReference type="SUPFAM" id="SSF54637">
    <property type="entry name" value="Thioesterase/thiol ester dehydrase-isomerase"/>
    <property type="match status" value="1"/>
</dbReference>
<dbReference type="Proteomes" id="UP000247591">
    <property type="component" value="Unassembled WGS sequence"/>
</dbReference>
<keyword evidence="4" id="KW-1185">Reference proteome</keyword>
<name>A0A318RGE2_WILLI</name>
<evidence type="ECO:0000259" key="2">
    <source>
        <dbReference type="Pfam" id="PF20789"/>
    </source>
</evidence>
<dbReference type="InterPro" id="IPR029069">
    <property type="entry name" value="HotDog_dom_sf"/>
</dbReference>
<dbReference type="Gene3D" id="2.40.160.210">
    <property type="entry name" value="Acyl-CoA thioesterase, double hotdog domain"/>
    <property type="match status" value="1"/>
</dbReference>
<dbReference type="RefSeq" id="WP_110470560.1">
    <property type="nucleotide sequence ID" value="NZ_QJSP01000009.1"/>
</dbReference>
<dbReference type="InterPro" id="IPR049450">
    <property type="entry name" value="ACOT8-like_C"/>
</dbReference>
<evidence type="ECO:0000313" key="4">
    <source>
        <dbReference type="Proteomes" id="UP000247591"/>
    </source>
</evidence>
<gene>
    <name evidence="3" type="ORF">DFR67_109150</name>
</gene>
<evidence type="ECO:0000259" key="1">
    <source>
        <dbReference type="Pfam" id="PF13622"/>
    </source>
</evidence>
<accession>A0A318RGE2</accession>
<feature type="domain" description="Acyl-CoA thioesterase-like C-terminal" evidence="2">
    <location>
        <begin position="146"/>
        <end position="252"/>
    </location>
</feature>
<protein>
    <submittedName>
        <fullName evidence="3">Thioesterase superfamily protein</fullName>
    </submittedName>
</protein>
<evidence type="ECO:0000313" key="3">
    <source>
        <dbReference type="EMBL" id="PYE15922.1"/>
    </source>
</evidence>
<dbReference type="AlphaFoldDB" id="A0A318RGE2"/>
<dbReference type="Pfam" id="PF13622">
    <property type="entry name" value="4HBT_3"/>
    <property type="match status" value="1"/>
</dbReference>
<comment type="caution">
    <text evidence="3">The sequence shown here is derived from an EMBL/GenBank/DDBJ whole genome shotgun (WGS) entry which is preliminary data.</text>
</comment>
<dbReference type="InterPro" id="IPR042171">
    <property type="entry name" value="Acyl-CoA_hotdog"/>
</dbReference>
<reference evidence="3 4" key="1">
    <citation type="submission" date="2018-06" db="EMBL/GenBank/DDBJ databases">
        <title>Genomic Encyclopedia of Type Strains, Phase IV (KMG-IV): sequencing the most valuable type-strain genomes for metagenomic binning, comparative biology and taxonomic classification.</title>
        <authorList>
            <person name="Goeker M."/>
        </authorList>
    </citation>
    <scope>NUCLEOTIDE SEQUENCE [LARGE SCALE GENOMIC DNA]</scope>
    <source>
        <strain evidence="3 4">DSM 45521</strain>
    </source>
</reference>
<organism evidence="3 4">
    <name type="scientific">Williamsia limnetica</name>
    <dbReference type="NCBI Taxonomy" id="882452"/>
    <lineage>
        <taxon>Bacteria</taxon>
        <taxon>Bacillati</taxon>
        <taxon>Actinomycetota</taxon>
        <taxon>Actinomycetes</taxon>
        <taxon>Mycobacteriales</taxon>
        <taxon>Nocardiaceae</taxon>
        <taxon>Williamsia</taxon>
    </lineage>
</organism>